<gene>
    <name evidence="1" type="ORF">FB45DRAFT_1060551</name>
</gene>
<name>A0AAD7BN78_9AGAR</name>
<dbReference type="EMBL" id="JARKIF010000012">
    <property type="protein sequence ID" value="KAJ7625973.1"/>
    <property type="molecule type" value="Genomic_DNA"/>
</dbReference>
<dbReference type="AlphaFoldDB" id="A0AAD7BN78"/>
<organism evidence="1 2">
    <name type="scientific">Roridomyces roridus</name>
    <dbReference type="NCBI Taxonomy" id="1738132"/>
    <lineage>
        <taxon>Eukaryota</taxon>
        <taxon>Fungi</taxon>
        <taxon>Dikarya</taxon>
        <taxon>Basidiomycota</taxon>
        <taxon>Agaricomycotina</taxon>
        <taxon>Agaricomycetes</taxon>
        <taxon>Agaricomycetidae</taxon>
        <taxon>Agaricales</taxon>
        <taxon>Marasmiineae</taxon>
        <taxon>Mycenaceae</taxon>
        <taxon>Roridomyces</taxon>
    </lineage>
</organism>
<dbReference type="Proteomes" id="UP001221142">
    <property type="component" value="Unassembled WGS sequence"/>
</dbReference>
<proteinExistence type="predicted"/>
<reference evidence="1" key="1">
    <citation type="submission" date="2023-03" db="EMBL/GenBank/DDBJ databases">
        <title>Massive genome expansion in bonnet fungi (Mycena s.s.) driven by repeated elements and novel gene families across ecological guilds.</title>
        <authorList>
            <consortium name="Lawrence Berkeley National Laboratory"/>
            <person name="Harder C.B."/>
            <person name="Miyauchi S."/>
            <person name="Viragh M."/>
            <person name="Kuo A."/>
            <person name="Thoen E."/>
            <person name="Andreopoulos B."/>
            <person name="Lu D."/>
            <person name="Skrede I."/>
            <person name="Drula E."/>
            <person name="Henrissat B."/>
            <person name="Morin E."/>
            <person name="Kohler A."/>
            <person name="Barry K."/>
            <person name="LaButti K."/>
            <person name="Morin E."/>
            <person name="Salamov A."/>
            <person name="Lipzen A."/>
            <person name="Mereny Z."/>
            <person name="Hegedus B."/>
            <person name="Baldrian P."/>
            <person name="Stursova M."/>
            <person name="Weitz H."/>
            <person name="Taylor A."/>
            <person name="Grigoriev I.V."/>
            <person name="Nagy L.G."/>
            <person name="Martin F."/>
            <person name="Kauserud H."/>
        </authorList>
    </citation>
    <scope>NUCLEOTIDE SEQUENCE</scope>
    <source>
        <strain evidence="1">9284</strain>
    </source>
</reference>
<sequence length="334" mass="37234">MPNLPPELIDAILESVPLRPLIYGNGEANYLSSSVAMTLGNCALVCRDWVFPSRRILFYRVHLADNTAEGFMELVDSSSSTFLPVIREVELADGAWTRTALLSRILGKLHCRTHTVMLVVLPKTSTEWIRHYPHPATVTRLELADRWGLKLNEAARVISTFPALSSLKVRVRKFEHSDTSPSLDHQPSQTLSSFELRAWNTHTFLSWIQSARLAISNLTISLPALRTVSPHAESSIYYITSLGASLIVLRLLMAHSVEDANICLYEFVPTGFLGRNANLRELTIEGLPAQMMAILRKVASLPTLELLSLDVAGDPERWTRTVPPSSVCTPRVKK</sequence>
<evidence type="ECO:0000313" key="1">
    <source>
        <dbReference type="EMBL" id="KAJ7625973.1"/>
    </source>
</evidence>
<comment type="caution">
    <text evidence="1">The sequence shown here is derived from an EMBL/GenBank/DDBJ whole genome shotgun (WGS) entry which is preliminary data.</text>
</comment>
<evidence type="ECO:0000313" key="2">
    <source>
        <dbReference type="Proteomes" id="UP001221142"/>
    </source>
</evidence>
<protein>
    <recommendedName>
        <fullName evidence="3">F-box domain-containing protein</fullName>
    </recommendedName>
</protein>
<keyword evidence="2" id="KW-1185">Reference proteome</keyword>
<evidence type="ECO:0008006" key="3">
    <source>
        <dbReference type="Google" id="ProtNLM"/>
    </source>
</evidence>
<accession>A0AAD7BN78</accession>